<dbReference type="GO" id="GO:0046785">
    <property type="term" value="P:microtubule polymerization"/>
    <property type="evidence" value="ECO:0007669"/>
    <property type="project" value="InterPro"/>
</dbReference>
<dbReference type="EMBL" id="CDMY01000255">
    <property type="protein sequence ID" value="CEL97746.1"/>
    <property type="molecule type" value="Genomic_DNA"/>
</dbReference>
<accession>A0A0G4EKR3</accession>
<feature type="coiled-coil region" evidence="6">
    <location>
        <begin position="39"/>
        <end position="73"/>
    </location>
</feature>
<dbReference type="PhylomeDB" id="A0A0G4EKR3"/>
<evidence type="ECO:0000256" key="7">
    <source>
        <dbReference type="SAM" id="MobiDB-lite"/>
    </source>
</evidence>
<dbReference type="InterPro" id="IPR011992">
    <property type="entry name" value="EF-hand-dom_pair"/>
</dbReference>
<sequence>MYYALAAGMSEQPDNPDYPEALSPTASSALTDLRREDQIAQLSEQVGLLKGRLEGLREERERLRKEIQQLRAGGSAPSSGIHTKMYKPTGGKAGKYEGELDSNGFPDGLGVLKNMGDGALLYEGSWQAGKFHGLGTKFFDDDPSKMEYTGWWKDGKRDGVGKSFLRSGAMEYYGETATMATQQQQQRQRQQSQPYEQTSHQTNTGKENNPQVFFDISIGGAPAGRITFELFAHKVPITAENFRALCTGERSSKGKPLHYKGCTFHRIIPMFMCQGGDITAGNGTGGESIYGDKFADEDFSFKHTEPYLLSMANSGPNTNGSQFFITTVSTPWLDGKHVVFGKVLDGANVVKAMEAQSSKYEGELDSNGFPDGLGVLKNMGDGALLYEGSWRAGKFHGEGTKFFDDDPSKMEYTGWWKDGKRDGVGKSFLRSGAMEYYGEWEADEYHGHGTKYHRGGVQKEYEGQWQQGMYHGEGIKYRPGGMAEYEGQWHQGVYHGEGTLYDDSGWETYTGRWTKGHRDPIPIDLSLYSIFIFYSYGQDRLDSQSFVRLLADAKVLGDRPRLSSSDVNRIFAESTEEGTLGITFADFEEKLSAIAQKYGFSIEGIRQQIMSTLAFTPGSTVGRLTNAQIAEFKQAFEECAAFIRRASGTVSDRNDSD</sequence>
<gene>
    <name evidence="9" type="ORF">Vbra_12331</name>
</gene>
<dbReference type="GO" id="GO:0006457">
    <property type="term" value="P:protein folding"/>
    <property type="evidence" value="ECO:0007669"/>
    <property type="project" value="InterPro"/>
</dbReference>
<dbReference type="AlphaFoldDB" id="A0A0G4EKR3"/>
<dbReference type="InParanoid" id="A0A0G4EKR3"/>
<dbReference type="CDD" id="cd01926">
    <property type="entry name" value="cyclophilin_ABH_like"/>
    <property type="match status" value="1"/>
</dbReference>
<dbReference type="InterPro" id="IPR002130">
    <property type="entry name" value="Cyclophilin-type_PPIase_dom"/>
</dbReference>
<feature type="compositionally biased region" description="Low complexity" evidence="7">
    <location>
        <begin position="182"/>
        <end position="193"/>
    </location>
</feature>
<proteinExistence type="inferred from homology"/>
<feature type="region of interest" description="Disordered" evidence="7">
    <location>
        <begin position="178"/>
        <end position="212"/>
    </location>
</feature>
<dbReference type="Gene3D" id="1.10.238.10">
    <property type="entry name" value="EF-hand"/>
    <property type="match status" value="1"/>
</dbReference>
<feature type="region of interest" description="Disordered" evidence="7">
    <location>
        <begin position="1"/>
        <end position="28"/>
    </location>
</feature>
<evidence type="ECO:0000256" key="6">
    <source>
        <dbReference type="SAM" id="Coils"/>
    </source>
</evidence>
<dbReference type="Gene3D" id="2.40.100.10">
    <property type="entry name" value="Cyclophilin-like"/>
    <property type="match status" value="1"/>
</dbReference>
<keyword evidence="6" id="KW-0175">Coiled coil</keyword>
<evidence type="ECO:0000256" key="1">
    <source>
        <dbReference type="ARBA" id="ARBA00010994"/>
    </source>
</evidence>
<keyword evidence="5" id="KW-0413">Isomerase</keyword>
<dbReference type="PROSITE" id="PS50072">
    <property type="entry name" value="CSA_PPIASE_2"/>
    <property type="match status" value="1"/>
</dbReference>
<dbReference type="VEuPathDB" id="CryptoDB:Vbra_12331"/>
<keyword evidence="4" id="KW-0697">Rotamase</keyword>
<evidence type="ECO:0000256" key="5">
    <source>
        <dbReference type="ARBA" id="ARBA00023235"/>
    </source>
</evidence>
<dbReference type="InterPro" id="IPR008907">
    <property type="entry name" value="TPP/p25"/>
</dbReference>
<dbReference type="InterPro" id="IPR020892">
    <property type="entry name" value="Cyclophilin-type_PPIase_CS"/>
</dbReference>
<dbReference type="GO" id="GO:0016018">
    <property type="term" value="F:cyclosporin A binding"/>
    <property type="evidence" value="ECO:0007669"/>
    <property type="project" value="TreeGrafter"/>
</dbReference>
<dbReference type="SUPFAM" id="SSF47473">
    <property type="entry name" value="EF-hand"/>
    <property type="match status" value="1"/>
</dbReference>
<keyword evidence="3" id="KW-0677">Repeat</keyword>
<evidence type="ECO:0000313" key="9">
    <source>
        <dbReference type="EMBL" id="CEL97746.1"/>
    </source>
</evidence>
<dbReference type="Pfam" id="PF02493">
    <property type="entry name" value="MORN"/>
    <property type="match status" value="9"/>
</dbReference>
<dbReference type="FunFam" id="2.40.100.10:FF:000023">
    <property type="entry name" value="Peptidyl-prolyl cis-trans isomerase"/>
    <property type="match status" value="1"/>
</dbReference>
<evidence type="ECO:0000313" key="10">
    <source>
        <dbReference type="Proteomes" id="UP000041254"/>
    </source>
</evidence>
<keyword evidence="10" id="KW-1185">Reference proteome</keyword>
<dbReference type="GO" id="GO:0005737">
    <property type="term" value="C:cytoplasm"/>
    <property type="evidence" value="ECO:0007669"/>
    <property type="project" value="TreeGrafter"/>
</dbReference>
<dbReference type="PANTHER" id="PTHR11071:SF561">
    <property type="entry name" value="PEPTIDYL-PROLYL CIS-TRANS ISOMERASE D-RELATED"/>
    <property type="match status" value="1"/>
</dbReference>
<organism evidence="9 10">
    <name type="scientific">Vitrella brassicaformis (strain CCMP3155)</name>
    <dbReference type="NCBI Taxonomy" id="1169540"/>
    <lineage>
        <taxon>Eukaryota</taxon>
        <taxon>Sar</taxon>
        <taxon>Alveolata</taxon>
        <taxon>Colpodellida</taxon>
        <taxon>Vitrellaceae</taxon>
        <taxon>Vitrella</taxon>
    </lineage>
</organism>
<dbReference type="SUPFAM" id="SSF50891">
    <property type="entry name" value="Cyclophilin-like"/>
    <property type="match status" value="1"/>
</dbReference>
<dbReference type="PANTHER" id="PTHR11071">
    <property type="entry name" value="PEPTIDYL-PROLYL CIS-TRANS ISOMERASE"/>
    <property type="match status" value="1"/>
</dbReference>
<dbReference type="Pfam" id="PF00160">
    <property type="entry name" value="Pro_isomerase"/>
    <property type="match status" value="1"/>
</dbReference>
<name>A0A0G4EKR3_VITBC</name>
<dbReference type="PRINTS" id="PR00153">
    <property type="entry name" value="CSAPPISMRASE"/>
</dbReference>
<dbReference type="GO" id="GO:0003755">
    <property type="term" value="F:peptidyl-prolyl cis-trans isomerase activity"/>
    <property type="evidence" value="ECO:0007669"/>
    <property type="project" value="UniProtKB-KW"/>
</dbReference>
<protein>
    <recommendedName>
        <fullName evidence="2">peptidylprolyl isomerase</fullName>
        <ecNumber evidence="2">5.2.1.8</ecNumber>
    </recommendedName>
</protein>
<comment type="similarity">
    <text evidence="1">Belongs to the TPPP family.</text>
</comment>
<dbReference type="SMART" id="SM00698">
    <property type="entry name" value="MORN"/>
    <property type="match status" value="9"/>
</dbReference>
<evidence type="ECO:0000256" key="3">
    <source>
        <dbReference type="ARBA" id="ARBA00022737"/>
    </source>
</evidence>
<dbReference type="SUPFAM" id="SSF82185">
    <property type="entry name" value="Histone H3 K4-specific methyltransferase SET7/9 N-terminal domain"/>
    <property type="match status" value="3"/>
</dbReference>
<dbReference type="STRING" id="1169540.A0A0G4EKR3"/>
<feature type="compositionally biased region" description="Polar residues" evidence="7">
    <location>
        <begin position="194"/>
        <end position="211"/>
    </location>
</feature>
<dbReference type="EC" id="5.2.1.8" evidence="2"/>
<evidence type="ECO:0000256" key="2">
    <source>
        <dbReference type="ARBA" id="ARBA00013194"/>
    </source>
</evidence>
<dbReference type="Proteomes" id="UP000041254">
    <property type="component" value="Unassembled WGS sequence"/>
</dbReference>
<evidence type="ECO:0000259" key="8">
    <source>
        <dbReference type="PROSITE" id="PS50072"/>
    </source>
</evidence>
<dbReference type="Pfam" id="PF05517">
    <property type="entry name" value="p25-alpha"/>
    <property type="match status" value="1"/>
</dbReference>
<dbReference type="PROSITE" id="PS00170">
    <property type="entry name" value="CSA_PPIASE_1"/>
    <property type="match status" value="1"/>
</dbReference>
<dbReference type="Gene3D" id="2.20.110.10">
    <property type="entry name" value="Histone H3 K4-specific methyltransferase SET7/9 N-terminal domain"/>
    <property type="match status" value="3"/>
</dbReference>
<reference evidence="9 10" key="1">
    <citation type="submission" date="2014-11" db="EMBL/GenBank/DDBJ databases">
        <authorList>
            <person name="Zhu J."/>
            <person name="Qi W."/>
            <person name="Song R."/>
        </authorList>
    </citation>
    <scope>NUCLEOTIDE SEQUENCE [LARGE SCALE GENOMIC DNA]</scope>
</reference>
<evidence type="ECO:0000256" key="4">
    <source>
        <dbReference type="ARBA" id="ARBA00023110"/>
    </source>
</evidence>
<dbReference type="GO" id="GO:0015631">
    <property type="term" value="F:tubulin binding"/>
    <property type="evidence" value="ECO:0007669"/>
    <property type="project" value="InterPro"/>
</dbReference>
<dbReference type="InterPro" id="IPR003409">
    <property type="entry name" value="MORN"/>
</dbReference>
<dbReference type="InterPro" id="IPR029000">
    <property type="entry name" value="Cyclophilin-like_dom_sf"/>
</dbReference>
<feature type="domain" description="PPIase cyclophilin-type" evidence="8">
    <location>
        <begin position="213"/>
        <end position="381"/>
    </location>
</feature>